<comment type="caution">
    <text evidence="2">The sequence shown here is derived from an EMBL/GenBank/DDBJ whole genome shotgun (WGS) entry which is preliminary data.</text>
</comment>
<organism evidence="2 3">
    <name type="scientific">Paraburkholderia rhizosphaerae</name>
    <dbReference type="NCBI Taxonomy" id="480658"/>
    <lineage>
        <taxon>Bacteria</taxon>
        <taxon>Pseudomonadati</taxon>
        <taxon>Pseudomonadota</taxon>
        <taxon>Betaproteobacteria</taxon>
        <taxon>Burkholderiales</taxon>
        <taxon>Burkholderiaceae</taxon>
        <taxon>Paraburkholderia</taxon>
    </lineage>
</organism>
<evidence type="ECO:0000313" key="2">
    <source>
        <dbReference type="EMBL" id="TDY42760.1"/>
    </source>
</evidence>
<evidence type="ECO:0000256" key="1">
    <source>
        <dbReference type="SAM" id="MobiDB-lite"/>
    </source>
</evidence>
<name>A0A4R8LK93_9BURK</name>
<dbReference type="AlphaFoldDB" id="A0A4R8LK93"/>
<accession>A0A4R8LK93</accession>
<sequence length="97" mass="9688">MPIDIPGNSGTFPGLNNGLDFIKNQADSFGTKAQNFADKFMKQVMDSLSSNMPNPQPTPSPCGGGGGDGGDPNSYSVPGGGGSPGGGSSSGPRLQQK</sequence>
<protein>
    <submittedName>
        <fullName evidence="2">Uncharacterized protein</fullName>
    </submittedName>
</protein>
<dbReference type="Proteomes" id="UP000295509">
    <property type="component" value="Unassembled WGS sequence"/>
</dbReference>
<feature type="region of interest" description="Disordered" evidence="1">
    <location>
        <begin position="45"/>
        <end position="97"/>
    </location>
</feature>
<keyword evidence="3" id="KW-1185">Reference proteome</keyword>
<reference evidence="2 3" key="1">
    <citation type="submission" date="2019-03" db="EMBL/GenBank/DDBJ databases">
        <title>Genomic Encyclopedia of Type Strains, Phase III (KMG-III): the genomes of soil and plant-associated and newly described type strains.</title>
        <authorList>
            <person name="Whitman W."/>
        </authorList>
    </citation>
    <scope>NUCLEOTIDE SEQUENCE [LARGE SCALE GENOMIC DNA]</scope>
    <source>
        <strain evidence="2 3">LMG 29544</strain>
    </source>
</reference>
<feature type="compositionally biased region" description="Gly residues" evidence="1">
    <location>
        <begin position="78"/>
        <end position="89"/>
    </location>
</feature>
<dbReference type="EMBL" id="SORE01000020">
    <property type="protein sequence ID" value="TDY42760.1"/>
    <property type="molecule type" value="Genomic_DNA"/>
</dbReference>
<proteinExistence type="predicted"/>
<gene>
    <name evidence="2" type="ORF">BX592_120124</name>
</gene>
<dbReference type="RefSeq" id="WP_134195237.1">
    <property type="nucleotide sequence ID" value="NZ_JBHLUW010000055.1"/>
</dbReference>
<evidence type="ECO:0000313" key="3">
    <source>
        <dbReference type="Proteomes" id="UP000295509"/>
    </source>
</evidence>